<sequence>MRNEYFFRVAGLTFSVILPGGLDAETLLPSFRPFRCGECPEGERIFRLLADTRPFADDGKRAELLDESSNDMGHVCLLRIPGGYRTEISYGPMDGGAHLMTVDTAFDDATAFLRVEDPSVGEVLSSMLRILYAQAALGRDAVSVHASCASLKGRGYLFLGKSGTGKSTHSRQWLEAFPDCRLLNDDNPVLRIEDGMVAVYGTPWSGKTPCYRNERSPVAGIVRLQQSGTNRFTPLEGPEAFAALLPSCSAIRQDIRLHDELCRILIGVTEQVPVGRLECLPDREAARLCFESLYVRDAKTREVRDGLPENGGL</sequence>
<dbReference type="InterPro" id="IPR027417">
    <property type="entry name" value="P-loop_NTPase"/>
</dbReference>
<dbReference type="RefSeq" id="WP_015532636.1">
    <property type="nucleotide sequence ID" value="NC_021017.1"/>
</dbReference>
<organism evidence="1 2">
    <name type="scientific">Bacteroides xylanisolvens XB1A</name>
    <dbReference type="NCBI Taxonomy" id="657309"/>
    <lineage>
        <taxon>Bacteria</taxon>
        <taxon>Pseudomonadati</taxon>
        <taxon>Bacteroidota</taxon>
        <taxon>Bacteroidia</taxon>
        <taxon>Bacteroidales</taxon>
        <taxon>Bacteroidaceae</taxon>
        <taxon>Bacteroides</taxon>
    </lineage>
</organism>
<dbReference type="KEGG" id="bxy:BXY_38490"/>
<keyword evidence="1" id="KW-0418">Kinase</keyword>
<reference evidence="1 2" key="2">
    <citation type="submission" date="2010-03" db="EMBL/GenBank/DDBJ databases">
        <authorList>
            <person name="Pajon A."/>
        </authorList>
    </citation>
    <scope>NUCLEOTIDE SEQUENCE [LARGE SCALE GENOMIC DNA]</scope>
    <source>
        <strain evidence="1 2">XB1A</strain>
    </source>
</reference>
<name>D6D2Z7_9BACE</name>
<reference evidence="1 2" key="1">
    <citation type="submission" date="2010-03" db="EMBL/GenBank/DDBJ databases">
        <title>The genome sequence of Bacteriodes xylanisolvens XB1A.</title>
        <authorList>
            <consortium name="metaHIT consortium -- http://www.metahit.eu/"/>
            <person name="Pajon A."/>
            <person name="Turner K."/>
            <person name="Parkhill J."/>
            <person name="Bernalier A."/>
        </authorList>
    </citation>
    <scope>NUCLEOTIDE SEQUENCE [LARGE SCALE GENOMIC DNA]</scope>
    <source>
        <strain evidence="1 2">XB1A</strain>
    </source>
</reference>
<dbReference type="GO" id="GO:0016301">
    <property type="term" value="F:kinase activity"/>
    <property type="evidence" value="ECO:0007669"/>
    <property type="project" value="UniProtKB-KW"/>
</dbReference>
<dbReference type="SUPFAM" id="SSF53795">
    <property type="entry name" value="PEP carboxykinase-like"/>
    <property type="match status" value="1"/>
</dbReference>
<evidence type="ECO:0000313" key="2">
    <source>
        <dbReference type="Proteomes" id="UP000008795"/>
    </source>
</evidence>
<evidence type="ECO:0000313" key="1">
    <source>
        <dbReference type="EMBL" id="CBK68799.1"/>
    </source>
</evidence>
<dbReference type="eggNOG" id="ENOG502ZDY4">
    <property type="taxonomic scope" value="Bacteria"/>
</dbReference>
<dbReference type="EMBL" id="FP929033">
    <property type="protein sequence ID" value="CBK68799.1"/>
    <property type="molecule type" value="Genomic_DNA"/>
</dbReference>
<dbReference type="Gene3D" id="3.40.50.300">
    <property type="entry name" value="P-loop containing nucleotide triphosphate hydrolases"/>
    <property type="match status" value="1"/>
</dbReference>
<dbReference type="PATRIC" id="fig|657309.4.peg.2809"/>
<dbReference type="AlphaFoldDB" id="D6D2Z7"/>
<keyword evidence="1" id="KW-0808">Transferase</keyword>
<gene>
    <name evidence="1" type="ORF">BXY_38490</name>
</gene>
<keyword evidence="1" id="KW-0670">Pyruvate</keyword>
<dbReference type="Proteomes" id="UP000008795">
    <property type="component" value="Chromosome"/>
</dbReference>
<dbReference type="HOGENOM" id="CLU_078434_0_0_10"/>
<proteinExistence type="predicted"/>
<accession>D6D2Z7</accession>
<protein>
    <submittedName>
        <fullName evidence="1">Phosphoenolpyruvate carboxykinase</fullName>
    </submittedName>
</protein>